<proteinExistence type="predicted"/>
<keyword evidence="2" id="KW-0749">Sporulation</keyword>
<dbReference type="RefSeq" id="WP_095089861.1">
    <property type="nucleotide sequence ID" value="NZ_BMDM01000012.1"/>
</dbReference>
<dbReference type="AlphaFoldDB" id="A0A240AC77"/>
<dbReference type="InterPro" id="IPR040678">
    <property type="entry name" value="AbrB_C"/>
</dbReference>
<keyword evidence="3" id="KW-0805">Transcription regulation</keyword>
<dbReference type="GO" id="GO:0042802">
    <property type="term" value="F:identical protein binding"/>
    <property type="evidence" value="ECO:0007669"/>
    <property type="project" value="UniProtKB-ARBA"/>
</dbReference>
<evidence type="ECO:0000256" key="5">
    <source>
        <dbReference type="ARBA" id="ARBA00023159"/>
    </source>
</evidence>
<gene>
    <name evidence="9" type="primary">abrB</name>
    <name evidence="9" type="ORF">SAMEA4384403_02388</name>
</gene>
<dbReference type="PANTHER" id="PTHR36432">
    <property type="match status" value="1"/>
</dbReference>
<evidence type="ECO:0000256" key="2">
    <source>
        <dbReference type="ARBA" id="ARBA00022969"/>
    </source>
</evidence>
<dbReference type="InterPro" id="IPR007159">
    <property type="entry name" value="SpoVT-AbrB_dom"/>
</dbReference>
<keyword evidence="4 7" id="KW-0238">DNA-binding</keyword>
<evidence type="ECO:0000256" key="1">
    <source>
        <dbReference type="ARBA" id="ARBA00022491"/>
    </source>
</evidence>
<name>A0A240AC77_9STAP</name>
<organism evidence="9 10">
    <name type="scientific">Mammaliicoccus stepanovicii</name>
    <dbReference type="NCBI Taxonomy" id="643214"/>
    <lineage>
        <taxon>Bacteria</taxon>
        <taxon>Bacillati</taxon>
        <taxon>Bacillota</taxon>
        <taxon>Bacilli</taxon>
        <taxon>Bacillales</taxon>
        <taxon>Staphylococcaceae</taxon>
        <taxon>Mammaliicoccus</taxon>
    </lineage>
</organism>
<dbReference type="GO" id="GO:0003677">
    <property type="term" value="F:DNA binding"/>
    <property type="evidence" value="ECO:0007669"/>
    <property type="project" value="UniProtKB-UniRule"/>
</dbReference>
<sequence>MKSTGIVRKVDELGRVVIPIELRRLLDIAEKDALEIYTDDDKIILKKYSPTMTCQVTGDVSEDNFVLADGKIVLSKEGAKQLVSEIEKKS</sequence>
<keyword evidence="6" id="KW-0804">Transcription</keyword>
<dbReference type="KEGG" id="sste:SAMEA4384403_2388"/>
<feature type="domain" description="SpoVT-AbrB" evidence="8">
    <location>
        <begin position="5"/>
        <end position="50"/>
    </location>
</feature>
<evidence type="ECO:0000256" key="7">
    <source>
        <dbReference type="PROSITE-ProRule" id="PRU01076"/>
    </source>
</evidence>
<dbReference type="Pfam" id="PF04014">
    <property type="entry name" value="MazE_antitoxin"/>
    <property type="match status" value="1"/>
</dbReference>
<keyword evidence="5" id="KW-0010">Activator</keyword>
<protein>
    <submittedName>
        <fullName evidence="9">Transition state regulatory protein AbrB</fullName>
    </submittedName>
</protein>
<dbReference type="FunFam" id="2.10.260.10:FF:000001">
    <property type="entry name" value="Stage V sporulation protein T"/>
    <property type="match status" value="1"/>
</dbReference>
<reference evidence="9 10" key="1">
    <citation type="submission" date="2017-06" db="EMBL/GenBank/DDBJ databases">
        <authorList>
            <consortium name="Pathogen Informatics"/>
        </authorList>
    </citation>
    <scope>NUCLEOTIDE SEQUENCE [LARGE SCALE GENOMIC DNA]</scope>
    <source>
        <strain evidence="9 10">NCTC13839</strain>
    </source>
</reference>
<dbReference type="Gene3D" id="2.10.260.10">
    <property type="match status" value="1"/>
</dbReference>
<evidence type="ECO:0000256" key="4">
    <source>
        <dbReference type="ARBA" id="ARBA00023125"/>
    </source>
</evidence>
<accession>A0A240AC77</accession>
<dbReference type="PANTHER" id="PTHR36432:SF4">
    <property type="entry name" value="TRANSITION STATE REGULATOR ABH-RELATED"/>
    <property type="match status" value="1"/>
</dbReference>
<dbReference type="Proteomes" id="UP000242084">
    <property type="component" value="Chromosome 1"/>
</dbReference>
<keyword evidence="1" id="KW-0678">Repressor</keyword>
<evidence type="ECO:0000256" key="6">
    <source>
        <dbReference type="ARBA" id="ARBA00023163"/>
    </source>
</evidence>
<dbReference type="NCBIfam" id="TIGR01439">
    <property type="entry name" value="lp_hng_hel_AbrB"/>
    <property type="match status" value="1"/>
</dbReference>
<dbReference type="InterPro" id="IPR052731">
    <property type="entry name" value="B_subtilis_Trans_State_Reg"/>
</dbReference>
<evidence type="ECO:0000256" key="3">
    <source>
        <dbReference type="ARBA" id="ARBA00023015"/>
    </source>
</evidence>
<dbReference type="SMART" id="SM00966">
    <property type="entry name" value="SpoVT_AbrB"/>
    <property type="match status" value="1"/>
</dbReference>
<keyword evidence="10" id="KW-1185">Reference proteome</keyword>
<dbReference type="Pfam" id="PF18277">
    <property type="entry name" value="AbrB_C"/>
    <property type="match status" value="1"/>
</dbReference>
<evidence type="ECO:0000313" key="9">
    <source>
        <dbReference type="EMBL" id="SNV80850.1"/>
    </source>
</evidence>
<evidence type="ECO:0000259" key="8">
    <source>
        <dbReference type="PROSITE" id="PS51740"/>
    </source>
</evidence>
<dbReference type="PROSITE" id="PS51740">
    <property type="entry name" value="SPOVT_ABRB"/>
    <property type="match status" value="1"/>
</dbReference>
<dbReference type="InterPro" id="IPR037914">
    <property type="entry name" value="SpoVT-AbrB_sf"/>
</dbReference>
<dbReference type="OrthoDB" id="9782993at2"/>
<dbReference type="SUPFAM" id="SSF89447">
    <property type="entry name" value="AbrB/MazE/MraZ-like"/>
    <property type="match status" value="1"/>
</dbReference>
<dbReference type="GO" id="GO:0030435">
    <property type="term" value="P:sporulation resulting in formation of a cellular spore"/>
    <property type="evidence" value="ECO:0007669"/>
    <property type="project" value="UniProtKB-KW"/>
</dbReference>
<evidence type="ECO:0000313" key="10">
    <source>
        <dbReference type="Proteomes" id="UP000242084"/>
    </source>
</evidence>
<dbReference type="EMBL" id="LT906462">
    <property type="protein sequence ID" value="SNV80850.1"/>
    <property type="molecule type" value="Genomic_DNA"/>
</dbReference>